<dbReference type="Gene3D" id="3.30.1310.10">
    <property type="entry name" value="Nucleoid-associated protein YbaB-like domain"/>
    <property type="match status" value="1"/>
</dbReference>
<evidence type="ECO:0000313" key="2">
    <source>
        <dbReference type="Proteomes" id="UP001499978"/>
    </source>
</evidence>
<evidence type="ECO:0008006" key="3">
    <source>
        <dbReference type="Google" id="ProtNLM"/>
    </source>
</evidence>
<dbReference type="Pfam" id="PF02575">
    <property type="entry name" value="YbaB_DNA_bd"/>
    <property type="match status" value="1"/>
</dbReference>
<dbReference type="SUPFAM" id="SSF82607">
    <property type="entry name" value="YbaB-like"/>
    <property type="match status" value="1"/>
</dbReference>
<dbReference type="InterPro" id="IPR004401">
    <property type="entry name" value="YbaB/EbfC"/>
</dbReference>
<accession>A0ABP6AUF1</accession>
<dbReference type="Proteomes" id="UP001499978">
    <property type="component" value="Unassembled WGS sequence"/>
</dbReference>
<dbReference type="EMBL" id="BAAARY010000009">
    <property type="protein sequence ID" value="GAA2523834.1"/>
    <property type="molecule type" value="Genomic_DNA"/>
</dbReference>
<gene>
    <name evidence="1" type="ORF">GCM10010201_22820</name>
</gene>
<evidence type="ECO:0000313" key="1">
    <source>
        <dbReference type="EMBL" id="GAA2523834.1"/>
    </source>
</evidence>
<protein>
    <recommendedName>
        <fullName evidence="3">YbaB/EbfC DNA-binding family protein</fullName>
    </recommendedName>
</protein>
<reference evidence="2" key="1">
    <citation type="journal article" date="2019" name="Int. J. Syst. Evol. Microbiol.">
        <title>The Global Catalogue of Microorganisms (GCM) 10K type strain sequencing project: providing services to taxonomists for standard genome sequencing and annotation.</title>
        <authorList>
            <consortium name="The Broad Institute Genomics Platform"/>
            <consortium name="The Broad Institute Genome Sequencing Center for Infectious Disease"/>
            <person name="Wu L."/>
            <person name="Ma J."/>
        </authorList>
    </citation>
    <scope>NUCLEOTIDE SEQUENCE [LARGE SCALE GENOMIC DNA]</scope>
    <source>
        <strain evidence="2">JCM 3367</strain>
    </source>
</reference>
<sequence>MRHSVDRDANRAVRVGFEDAYHRYRLVRAAVEEIRRELAALTASATSPDGLVTVTVDARGRLVGLELDPVCCRGGDSVALANAIAATAGTAATTAAQRVTALVASRLPADAGLVELLEGGDAAPLLGRHDDAAGAR</sequence>
<dbReference type="InterPro" id="IPR036894">
    <property type="entry name" value="YbaB-like_sf"/>
</dbReference>
<dbReference type="RefSeq" id="WP_344172070.1">
    <property type="nucleotide sequence ID" value="NZ_BAAARY010000009.1"/>
</dbReference>
<keyword evidence="2" id="KW-1185">Reference proteome</keyword>
<proteinExistence type="predicted"/>
<organism evidence="1 2">
    <name type="scientific">Pilimelia columellifera subsp. columellifera</name>
    <dbReference type="NCBI Taxonomy" id="706583"/>
    <lineage>
        <taxon>Bacteria</taxon>
        <taxon>Bacillati</taxon>
        <taxon>Actinomycetota</taxon>
        <taxon>Actinomycetes</taxon>
        <taxon>Micromonosporales</taxon>
        <taxon>Micromonosporaceae</taxon>
        <taxon>Pilimelia</taxon>
    </lineage>
</organism>
<name>A0ABP6AUF1_9ACTN</name>
<comment type="caution">
    <text evidence="1">The sequence shown here is derived from an EMBL/GenBank/DDBJ whole genome shotgun (WGS) entry which is preliminary data.</text>
</comment>